<dbReference type="InterPro" id="IPR039309">
    <property type="entry name" value="BT1"/>
</dbReference>
<evidence type="ECO:0000256" key="4">
    <source>
        <dbReference type="ARBA" id="ARBA00022692"/>
    </source>
</evidence>
<accession>F0WBF3</accession>
<feature type="transmembrane region" description="Helical" evidence="7">
    <location>
        <begin position="63"/>
        <end position="88"/>
    </location>
</feature>
<comment type="subcellular location">
    <subcellularLocation>
        <location evidence="1">Membrane</location>
        <topology evidence="1">Multi-pass membrane protein</topology>
    </subcellularLocation>
</comment>
<dbReference type="PANTHER" id="PTHR31585">
    <property type="entry name" value="FOLATE-BIOPTERIN TRANSPORTER 1, CHLOROPLASTIC"/>
    <property type="match status" value="1"/>
</dbReference>
<evidence type="ECO:0000256" key="1">
    <source>
        <dbReference type="ARBA" id="ARBA00004141"/>
    </source>
</evidence>
<dbReference type="Gene3D" id="1.20.1250.20">
    <property type="entry name" value="MFS general substrate transporter like domains"/>
    <property type="match status" value="1"/>
</dbReference>
<keyword evidence="3" id="KW-0813">Transport</keyword>
<feature type="transmembrane region" description="Helical" evidence="7">
    <location>
        <begin position="351"/>
        <end position="368"/>
    </location>
</feature>
<dbReference type="PANTHER" id="PTHR31585:SF53">
    <property type="entry name" value="TRANSMEMBRANE PROTEIN"/>
    <property type="match status" value="1"/>
</dbReference>
<feature type="transmembrane region" description="Helical" evidence="7">
    <location>
        <begin position="489"/>
        <end position="508"/>
    </location>
</feature>
<proteinExistence type="inferred from homology"/>
<keyword evidence="5 7" id="KW-1133">Transmembrane helix</keyword>
<evidence type="ECO:0000256" key="2">
    <source>
        <dbReference type="ARBA" id="ARBA00007015"/>
    </source>
</evidence>
<dbReference type="EMBL" id="FR824096">
    <property type="protein sequence ID" value="CCA18478.1"/>
    <property type="molecule type" value="Genomic_DNA"/>
</dbReference>
<feature type="transmembrane region" description="Helical" evidence="7">
    <location>
        <begin position="262"/>
        <end position="287"/>
    </location>
</feature>
<dbReference type="HOGENOM" id="CLU_018801_5_0_1"/>
<protein>
    <submittedName>
        <fullName evidence="8">Transmembrane protein putative</fullName>
    </submittedName>
</protein>
<evidence type="ECO:0000313" key="8">
    <source>
        <dbReference type="EMBL" id="CCA18478.1"/>
    </source>
</evidence>
<organism evidence="8">
    <name type="scientific">Albugo laibachii Nc14</name>
    <dbReference type="NCBI Taxonomy" id="890382"/>
    <lineage>
        <taxon>Eukaryota</taxon>
        <taxon>Sar</taxon>
        <taxon>Stramenopiles</taxon>
        <taxon>Oomycota</taxon>
        <taxon>Peronosporomycetes</taxon>
        <taxon>Albuginales</taxon>
        <taxon>Albuginaceae</taxon>
        <taxon>Albugo</taxon>
    </lineage>
</organism>
<feature type="transmembrane region" description="Helical" evidence="7">
    <location>
        <begin position="380"/>
        <end position="400"/>
    </location>
</feature>
<dbReference type="Pfam" id="PF03092">
    <property type="entry name" value="BT1"/>
    <property type="match status" value="1"/>
</dbReference>
<feature type="transmembrane region" description="Helical" evidence="7">
    <location>
        <begin position="529"/>
        <end position="549"/>
    </location>
</feature>
<feature type="transmembrane region" description="Helical" evidence="7">
    <location>
        <begin position="229"/>
        <end position="250"/>
    </location>
</feature>
<sequence length="566" mass="63367">MDGQTLDVPVSILDHDAIQSRSTSKCDDDFAFLGTPHSERGDNMQDFGALRQGEIPCLWSRDYIGLVAQYAAVGLLFGTLPATIYPFFANYLNMQGTQLVSARVLLSLPWSFKFFYGVFSDCVPIFGYRRRPLMILGWLLCFVMLILMACMNVEQPYFPSKKVAQMKSGLYTPEIMASLNPDAPASGGSFIILMMLAAVGYVAADVAADSVVVELAQREPEKVRGRTQTTIYVVRTVFIIFSNILVGVFFNGEHYNGGFGFALTFPQLMLVLLGLCVWVLPLSWFFIKESPHEGAKISCYLCDFWKMLTLRPMYQVIAYKFFAGLLENYTVTCSDPIQTFWVKVTPQAEKVFTIIGQCVFALTLYLTGKYGLHWNWRSMQAYTLVSVVALDALTTFCTVWDVFRSQWLWLGVPIVEYLPQGVGFIVATYVVVELASEGNEAAVYGLLTTVSNLSAPFASTIAKKVDGHFDVDNRSIQNESFHVRKHVSIVYGIRYMVNLFALIWLPLLPRQKGEAQELRRRGEACKWMGAFTIVYLSVALIWSTLVNVLSIDPATSCLKFIGGKGC</sequence>
<evidence type="ECO:0000256" key="7">
    <source>
        <dbReference type="SAM" id="Phobius"/>
    </source>
</evidence>
<dbReference type="InterPro" id="IPR036259">
    <property type="entry name" value="MFS_trans_sf"/>
</dbReference>
<reference evidence="8" key="1">
    <citation type="journal article" date="2011" name="PLoS Biol.">
        <title>Gene gain and loss during evolution of obligate parasitism in the white rust pathogen of Arabidopsis thaliana.</title>
        <authorList>
            <person name="Kemen E."/>
            <person name="Gardiner A."/>
            <person name="Schultz-Larsen T."/>
            <person name="Kemen A.C."/>
            <person name="Balmuth A.L."/>
            <person name="Robert-Seilaniantz A."/>
            <person name="Bailey K."/>
            <person name="Holub E."/>
            <person name="Studholme D.J."/>
            <person name="Maclean D."/>
            <person name="Jones J.D."/>
        </authorList>
    </citation>
    <scope>NUCLEOTIDE SEQUENCE</scope>
</reference>
<feature type="transmembrane region" description="Helical" evidence="7">
    <location>
        <begin position="407"/>
        <end position="432"/>
    </location>
</feature>
<evidence type="ECO:0000256" key="5">
    <source>
        <dbReference type="ARBA" id="ARBA00022989"/>
    </source>
</evidence>
<reference evidence="8" key="2">
    <citation type="submission" date="2011-02" db="EMBL/GenBank/DDBJ databases">
        <authorList>
            <person name="MacLean D."/>
        </authorList>
    </citation>
    <scope>NUCLEOTIDE SEQUENCE</scope>
</reference>
<feature type="transmembrane region" description="Helical" evidence="7">
    <location>
        <begin position="188"/>
        <end position="208"/>
    </location>
</feature>
<dbReference type="AlphaFoldDB" id="F0WBF3"/>
<feature type="transmembrane region" description="Helical" evidence="7">
    <location>
        <begin position="135"/>
        <end position="158"/>
    </location>
</feature>
<evidence type="ECO:0000256" key="6">
    <source>
        <dbReference type="ARBA" id="ARBA00023136"/>
    </source>
</evidence>
<evidence type="ECO:0000256" key="3">
    <source>
        <dbReference type="ARBA" id="ARBA00022448"/>
    </source>
</evidence>
<keyword evidence="6 7" id="KW-0472">Membrane</keyword>
<comment type="similarity">
    <text evidence="2">Belongs to the major facilitator superfamily. Folate-biopterin transporter (TC 2.A.71) family.</text>
</comment>
<gene>
    <name evidence="8" type="primary">AlNc14C51G4001</name>
    <name evidence="8" type="ORF">ALNC14_046210</name>
</gene>
<dbReference type="SUPFAM" id="SSF103473">
    <property type="entry name" value="MFS general substrate transporter"/>
    <property type="match status" value="1"/>
</dbReference>
<dbReference type="GO" id="GO:0016020">
    <property type="term" value="C:membrane"/>
    <property type="evidence" value="ECO:0007669"/>
    <property type="project" value="UniProtKB-SubCell"/>
</dbReference>
<keyword evidence="4 7" id="KW-0812">Transmembrane</keyword>
<name>F0WBF3_9STRA</name>